<keyword evidence="3 4" id="KW-0539">Nucleus</keyword>
<feature type="compositionally biased region" description="Polar residues" evidence="5">
    <location>
        <begin position="155"/>
        <end position="164"/>
    </location>
</feature>
<dbReference type="SMART" id="SM00386">
    <property type="entry name" value="HAT"/>
    <property type="match status" value="5"/>
</dbReference>
<dbReference type="Gene3D" id="1.25.40.1040">
    <property type="match status" value="1"/>
</dbReference>
<name>A0A439CYF0_9PEZI</name>
<feature type="domain" description="Suppressor of forked" evidence="6">
    <location>
        <begin position="207"/>
        <end position="819"/>
    </location>
</feature>
<comment type="subcellular location">
    <subcellularLocation>
        <location evidence="4">Nucleus</location>
    </subcellularLocation>
    <subcellularLocation>
        <location evidence="4">Cytoplasm</location>
    </subcellularLocation>
    <text evidence="4">Nucleus and/or cytoplasm.</text>
</comment>
<dbReference type="GO" id="GO:0003729">
    <property type="term" value="F:mRNA binding"/>
    <property type="evidence" value="ECO:0007669"/>
    <property type="project" value="TreeGrafter"/>
</dbReference>
<evidence type="ECO:0000256" key="4">
    <source>
        <dbReference type="RuleBase" id="RU369035"/>
    </source>
</evidence>
<dbReference type="Pfam" id="PF05843">
    <property type="entry name" value="Suf"/>
    <property type="match status" value="1"/>
</dbReference>
<feature type="region of interest" description="Disordered" evidence="5">
    <location>
        <begin position="964"/>
        <end position="1067"/>
    </location>
</feature>
<feature type="compositionally biased region" description="Polar residues" evidence="5">
    <location>
        <begin position="11"/>
        <end position="40"/>
    </location>
</feature>
<evidence type="ECO:0000259" key="6">
    <source>
        <dbReference type="Pfam" id="PF05843"/>
    </source>
</evidence>
<dbReference type="InterPro" id="IPR008847">
    <property type="entry name" value="Suf"/>
</dbReference>
<feature type="compositionally biased region" description="Acidic residues" evidence="5">
    <location>
        <begin position="131"/>
        <end position="141"/>
    </location>
</feature>
<protein>
    <recommendedName>
        <fullName evidence="4">mRNA 3'-end-processing protein RNA14</fullName>
    </recommendedName>
</protein>
<reference evidence="7 8" key="1">
    <citation type="submission" date="2018-12" db="EMBL/GenBank/DDBJ databases">
        <title>Draft genome sequence of Xylaria grammica IHI A82.</title>
        <authorList>
            <person name="Buettner E."/>
            <person name="Kellner H."/>
        </authorList>
    </citation>
    <scope>NUCLEOTIDE SEQUENCE [LARGE SCALE GENOMIC DNA]</scope>
    <source>
        <strain evidence="7 8">IHI A82</strain>
    </source>
</reference>
<dbReference type="PANTHER" id="PTHR19980">
    <property type="entry name" value="RNA CLEAVAGE STIMULATION FACTOR"/>
    <property type="match status" value="1"/>
</dbReference>
<dbReference type="AlphaFoldDB" id="A0A439CYF0"/>
<dbReference type="InterPro" id="IPR045243">
    <property type="entry name" value="Rna14-like"/>
</dbReference>
<dbReference type="InterPro" id="IPR011990">
    <property type="entry name" value="TPR-like_helical_dom_sf"/>
</dbReference>
<evidence type="ECO:0000256" key="3">
    <source>
        <dbReference type="ARBA" id="ARBA00023242"/>
    </source>
</evidence>
<feature type="region of interest" description="Disordered" evidence="5">
    <location>
        <begin position="601"/>
        <end position="625"/>
    </location>
</feature>
<dbReference type="EMBL" id="RYZI01000288">
    <property type="protein sequence ID" value="RWA07021.1"/>
    <property type="molecule type" value="Genomic_DNA"/>
</dbReference>
<feature type="compositionally biased region" description="Polar residues" evidence="5">
    <location>
        <begin position="84"/>
        <end position="97"/>
    </location>
</feature>
<feature type="compositionally biased region" description="Pro residues" evidence="5">
    <location>
        <begin position="1032"/>
        <end position="1046"/>
    </location>
</feature>
<proteinExistence type="predicted"/>
<evidence type="ECO:0000256" key="5">
    <source>
        <dbReference type="SAM" id="MobiDB-lite"/>
    </source>
</evidence>
<gene>
    <name evidence="7" type="ORF">EKO27_g8076</name>
</gene>
<dbReference type="GO" id="GO:0005634">
    <property type="term" value="C:nucleus"/>
    <property type="evidence" value="ECO:0007669"/>
    <property type="project" value="UniProtKB-SubCell"/>
</dbReference>
<feature type="compositionally biased region" description="Polar residues" evidence="5">
    <location>
        <begin position="1047"/>
        <end position="1056"/>
    </location>
</feature>
<evidence type="ECO:0000313" key="8">
    <source>
        <dbReference type="Proteomes" id="UP000286045"/>
    </source>
</evidence>
<dbReference type="PANTHER" id="PTHR19980:SF0">
    <property type="entry name" value="CLEAVAGE STIMULATION FACTOR SUBUNIT 3"/>
    <property type="match status" value="1"/>
</dbReference>
<feature type="region of interest" description="Disordered" evidence="5">
    <location>
        <begin position="1"/>
        <end position="201"/>
    </location>
</feature>
<keyword evidence="2" id="KW-0677">Repeat</keyword>
<keyword evidence="4" id="KW-0963">Cytoplasm</keyword>
<sequence length="1089" mass="121216">MASDAADNVDAQLSGNASWEDNGWSGNIENIETNGSNMESGDQEGQYPPAQTGPTLDGIEDADAADMDEDSAEYDPEYDPESVEITTSAYNPESIITTPAFPAGEERSTSTASSRPAKKPKTAGGFIVGSSDDEDEDEDEAPTPPPNPPTHNNTQARGFTNSPLQQTTSAQEATTAHTSQASPGTVVPTAPPAVGGANTKSRLPTDVVGMLEDRIKEDPKGDIEAWFALIEEQKRRHKIEDTRQTYERFLEIFPQAAEVWVAYLELELSLDNFAQAENIFGRTLFSVPHVQLWTAYLNYVRRRNDLNDPSGQARQTVSQAYEFVLNNIGQDRDAGTIWQDYISFIKSGPGQLGGTSWQDQQKMDLLRKTYQRAICIPTANLNVFWKEYDLFELGLNKMTGRKHLQERSPAYMTARSANTALDNITRGLRRTALPRLPPVPGFDGDQEFLEQVRLWKAWVAWEREDPLVLRSEDLASYQQRILHVYKHALMALRFWPEMWVEAAEWCFENGIAKDGKDTGLSFLVDGVAANPESVLLALKHADHIEMTQRAGEDEQAKAALAQAVRAPYDKVLDTLYEMIKKLKEKESSAVAKIKEDATSELAANETAGGDEDDEGEIKENSTSTIPKQDRIKAVQDGFAVQIQMLSQQISYLWIALARAFRRFQGQGKSSPPTGLRGIFTEARGKGRLTSEVYIAIAHIEWDVYQDPVATKIFERGSRLFPESEHFFVEYLKHLHARRDFTNARVVFSQTIKRFKDKPELVQKLKPLYAYFHAYEARYGELAQVQELEKQMAELFVDEPNISPFAARFATDRFNPITARVIVSPAQQMRPKTAVLQSVEYVSPSVRGTPQPVERSPRPQLLPVNPGNLNSPKRPFQNDEADDYNPPRKIARGVSPLKGAAGRRLDQQRRQGGTAASGTTIPIPRDITFLLGLIPPADTFHGQRLKPERLVQLVRETDVLTFSEWRAQNDSQSSRHTRPPPSDFVSHQYSGRDSPGVTGRPASPYAGAARAVTQASAPYRNSPLRPGSSGSYEPPPATYQAPGPSPFNPITQHSQGAPGNPYAAWPNNYTDMTAQYSMPGQPQTYPGSYY</sequence>
<dbReference type="Proteomes" id="UP000286045">
    <property type="component" value="Unassembled WGS sequence"/>
</dbReference>
<evidence type="ECO:0000256" key="1">
    <source>
        <dbReference type="ARBA" id="ARBA00002863"/>
    </source>
</evidence>
<dbReference type="SUPFAM" id="SSF48452">
    <property type="entry name" value="TPR-like"/>
    <property type="match status" value="2"/>
</dbReference>
<feature type="compositionally biased region" description="Acidic residues" evidence="5">
    <location>
        <begin position="58"/>
        <end position="82"/>
    </location>
</feature>
<organism evidence="7 8">
    <name type="scientific">Xylaria grammica</name>
    <dbReference type="NCBI Taxonomy" id="363999"/>
    <lineage>
        <taxon>Eukaryota</taxon>
        <taxon>Fungi</taxon>
        <taxon>Dikarya</taxon>
        <taxon>Ascomycota</taxon>
        <taxon>Pezizomycotina</taxon>
        <taxon>Sordariomycetes</taxon>
        <taxon>Xylariomycetidae</taxon>
        <taxon>Xylariales</taxon>
        <taxon>Xylariaceae</taxon>
        <taxon>Xylaria</taxon>
    </lineage>
</organism>
<accession>A0A439CYF0</accession>
<feature type="region of interest" description="Disordered" evidence="5">
    <location>
        <begin position="844"/>
        <end position="920"/>
    </location>
</feature>
<keyword evidence="8" id="KW-1185">Reference proteome</keyword>
<dbReference type="GO" id="GO:0180010">
    <property type="term" value="P:co-transcriptional mRNA 3'-end processing, cleavage and polyadenylation pathway"/>
    <property type="evidence" value="ECO:0007669"/>
    <property type="project" value="UniProtKB-UniRule"/>
</dbReference>
<feature type="compositionally biased region" description="Low complexity" evidence="5">
    <location>
        <begin position="165"/>
        <end position="199"/>
    </location>
</feature>
<dbReference type="STRING" id="363999.A0A439CYF0"/>
<comment type="caution">
    <text evidence="7">The sequence shown here is derived from an EMBL/GenBank/DDBJ whole genome shotgun (WGS) entry which is preliminary data.</text>
</comment>
<evidence type="ECO:0000313" key="7">
    <source>
        <dbReference type="EMBL" id="RWA07021.1"/>
    </source>
</evidence>
<comment type="function">
    <text evidence="1 4">Component of the cleavage factor IA (CFIA) complex, which is involved in the endonucleolytic cleavage during polyadenylation-dependent pre-mRNA 3'-end formation.</text>
</comment>
<keyword evidence="4" id="KW-0507">mRNA processing</keyword>
<evidence type="ECO:0000256" key="2">
    <source>
        <dbReference type="ARBA" id="ARBA00022737"/>
    </source>
</evidence>
<dbReference type="InterPro" id="IPR003107">
    <property type="entry name" value="HAT"/>
</dbReference>
<dbReference type="GO" id="GO:0005737">
    <property type="term" value="C:cytoplasm"/>
    <property type="evidence" value="ECO:0007669"/>
    <property type="project" value="UniProtKB-SubCell"/>
</dbReference>